<dbReference type="InterPro" id="IPR009056">
    <property type="entry name" value="Cyt_c-like_dom"/>
</dbReference>
<evidence type="ECO:0000256" key="7">
    <source>
        <dbReference type="SAM" id="Phobius"/>
    </source>
</evidence>
<dbReference type="OrthoDB" id="9814708at2"/>
<gene>
    <name evidence="9" type="ORF">AcdelDRAFT_2324</name>
</gene>
<dbReference type="PANTHER" id="PTHR40942:SF4">
    <property type="entry name" value="CYTOCHROME C5"/>
    <property type="match status" value="1"/>
</dbReference>
<feature type="transmembrane region" description="Helical" evidence="7">
    <location>
        <begin position="20"/>
        <end position="42"/>
    </location>
</feature>
<dbReference type="GO" id="GO:0005506">
    <property type="term" value="F:iron ion binding"/>
    <property type="evidence" value="ECO:0007669"/>
    <property type="project" value="InterPro"/>
</dbReference>
<comment type="caution">
    <text evidence="9">The sequence shown here is derived from an EMBL/GenBank/DDBJ whole genome shotgun (WGS) entry which is preliminary data.</text>
</comment>
<keyword evidence="1" id="KW-0813">Transport</keyword>
<keyword evidence="7" id="KW-0812">Transmembrane</keyword>
<dbReference type="PROSITE" id="PS51007">
    <property type="entry name" value="CYTC"/>
    <property type="match status" value="2"/>
</dbReference>
<evidence type="ECO:0000313" key="9">
    <source>
        <dbReference type="EMBL" id="EER60122.1"/>
    </source>
</evidence>
<name>C5T5Z4_ACIDE</name>
<dbReference type="AlphaFoldDB" id="C5T5Z4"/>
<dbReference type="Pfam" id="PF13442">
    <property type="entry name" value="Cytochrome_CBB3"/>
    <property type="match status" value="2"/>
</dbReference>
<dbReference type="PATRIC" id="fig|573060.9.peg.2793"/>
<dbReference type="PANTHER" id="PTHR40942">
    <property type="match status" value="1"/>
</dbReference>
<keyword evidence="10" id="KW-1185">Reference proteome</keyword>
<evidence type="ECO:0000256" key="1">
    <source>
        <dbReference type="ARBA" id="ARBA00022448"/>
    </source>
</evidence>
<dbReference type="SUPFAM" id="SSF46626">
    <property type="entry name" value="Cytochrome c"/>
    <property type="match status" value="2"/>
</dbReference>
<keyword evidence="4" id="KW-0249">Electron transport</keyword>
<dbReference type="Proteomes" id="UP000003856">
    <property type="component" value="Unassembled WGS sequence"/>
</dbReference>
<reference evidence="9 10" key="1">
    <citation type="submission" date="2009-05" db="EMBL/GenBank/DDBJ databases">
        <title>The draft genome of Acidovorax delafieldii 2AN.</title>
        <authorList>
            <consortium name="US DOE Joint Genome Institute (JGI-PGF)"/>
            <person name="Lucas S."/>
            <person name="Copeland A."/>
            <person name="Lapidus A."/>
            <person name="Glavina del Rio T."/>
            <person name="Tice H."/>
            <person name="Bruce D."/>
            <person name="Goodwin L."/>
            <person name="Pitluck S."/>
            <person name="Larimer F."/>
            <person name="Land M.L."/>
            <person name="Hauser L."/>
            <person name="Shelobolina E.S."/>
            <person name="Picardal F."/>
            <person name="Roden E."/>
            <person name="Emerson D."/>
        </authorList>
    </citation>
    <scope>NUCLEOTIDE SEQUENCE [LARGE SCALE GENOMIC DNA]</scope>
    <source>
        <strain evidence="9 10">2AN</strain>
    </source>
</reference>
<sequence length="271" mass="27190">MSDNHPEEAHTGPIKNPKQLLVAVIFAFVIPIFAIIGLVFYVSSDNKTAAGAANPEKAIAERIQKVGMVEIRDANRPLRSGEEVFKGQCAACHATGAAGSPKFGDADAWGPRIKTGFDALVQSALKGKNAMSPQGGGEFNDTEIARAVAYMANAGGAKFAEPAGAAAPAAASTDAPAATAAPAAAAPVAAATAGNGEALFKQSCQVCHGAGIAGAPKFGDKAAWAPRLAAGMDALFTNATQGKGGMPPRGGTQASDADLRAAVEYMAAAAK</sequence>
<dbReference type="InterPro" id="IPR002323">
    <property type="entry name" value="Cyt_CIE"/>
</dbReference>
<evidence type="ECO:0000256" key="6">
    <source>
        <dbReference type="PROSITE-ProRule" id="PRU00433"/>
    </source>
</evidence>
<dbReference type="RefSeq" id="WP_005796730.1">
    <property type="nucleotide sequence ID" value="NZ_ACQT01000074.1"/>
</dbReference>
<evidence type="ECO:0000313" key="10">
    <source>
        <dbReference type="Proteomes" id="UP000003856"/>
    </source>
</evidence>
<keyword evidence="7" id="KW-0472">Membrane</keyword>
<evidence type="ECO:0000259" key="8">
    <source>
        <dbReference type="PROSITE" id="PS51007"/>
    </source>
</evidence>
<dbReference type="EMBL" id="ACQT01000074">
    <property type="protein sequence ID" value="EER60122.1"/>
    <property type="molecule type" value="Genomic_DNA"/>
</dbReference>
<protein>
    <submittedName>
        <fullName evidence="9">Cytochrome c class I</fullName>
    </submittedName>
</protein>
<dbReference type="GO" id="GO:0020037">
    <property type="term" value="F:heme binding"/>
    <property type="evidence" value="ECO:0007669"/>
    <property type="project" value="InterPro"/>
</dbReference>
<dbReference type="InterPro" id="IPR036909">
    <property type="entry name" value="Cyt_c-like_dom_sf"/>
</dbReference>
<evidence type="ECO:0000256" key="2">
    <source>
        <dbReference type="ARBA" id="ARBA00022617"/>
    </source>
</evidence>
<dbReference type="GO" id="GO:0009055">
    <property type="term" value="F:electron transfer activity"/>
    <property type="evidence" value="ECO:0007669"/>
    <property type="project" value="InterPro"/>
</dbReference>
<evidence type="ECO:0000256" key="3">
    <source>
        <dbReference type="ARBA" id="ARBA00022723"/>
    </source>
</evidence>
<evidence type="ECO:0000256" key="5">
    <source>
        <dbReference type="ARBA" id="ARBA00023004"/>
    </source>
</evidence>
<dbReference type="Gene3D" id="1.10.760.10">
    <property type="entry name" value="Cytochrome c-like domain"/>
    <property type="match status" value="2"/>
</dbReference>
<accession>C5T5Z4</accession>
<keyword evidence="5 6" id="KW-0408">Iron</keyword>
<feature type="domain" description="Cytochrome c" evidence="8">
    <location>
        <begin position="191"/>
        <end position="270"/>
    </location>
</feature>
<keyword evidence="7" id="KW-1133">Transmembrane helix</keyword>
<dbReference type="PRINTS" id="PR00607">
    <property type="entry name" value="CYTCHROMECIE"/>
</dbReference>
<evidence type="ECO:0000256" key="4">
    <source>
        <dbReference type="ARBA" id="ARBA00022982"/>
    </source>
</evidence>
<organism evidence="9 10">
    <name type="scientific">Acidovorax delafieldii 2AN</name>
    <dbReference type="NCBI Taxonomy" id="573060"/>
    <lineage>
        <taxon>Bacteria</taxon>
        <taxon>Pseudomonadati</taxon>
        <taxon>Pseudomonadota</taxon>
        <taxon>Betaproteobacteria</taxon>
        <taxon>Burkholderiales</taxon>
        <taxon>Comamonadaceae</taxon>
        <taxon>Acidovorax</taxon>
    </lineage>
</organism>
<keyword evidence="2 6" id="KW-0349">Heme</keyword>
<proteinExistence type="predicted"/>
<feature type="domain" description="Cytochrome c" evidence="8">
    <location>
        <begin position="76"/>
        <end position="155"/>
    </location>
</feature>
<keyword evidence="3 6" id="KW-0479">Metal-binding</keyword>